<reference evidence="2" key="1">
    <citation type="submission" date="2023-07" db="EMBL/GenBank/DDBJ databases">
        <title>Genomic Encyclopedia of Type Strains, Phase IV (KMG-IV): sequencing the most valuable type-strain genomes for metagenomic binning, comparative biology and taxonomic classification.</title>
        <authorList>
            <person name="Goeker M."/>
        </authorList>
    </citation>
    <scope>NUCLEOTIDE SEQUENCE</scope>
    <source>
        <strain evidence="2">DSM 19659</strain>
    </source>
</reference>
<feature type="domain" description="BppU N-terminal" evidence="1">
    <location>
        <begin position="4"/>
        <end position="134"/>
    </location>
</feature>
<dbReference type="AlphaFoldDB" id="A0AAE3VC75"/>
<dbReference type="Pfam" id="PF10651">
    <property type="entry name" value="BppU_N"/>
    <property type="match status" value="1"/>
</dbReference>
<gene>
    <name evidence="2" type="ORF">J2S20_002327</name>
</gene>
<evidence type="ECO:0000259" key="1">
    <source>
        <dbReference type="Pfam" id="PF10651"/>
    </source>
</evidence>
<organism evidence="2 3">
    <name type="scientific">Moryella indoligenes</name>
    <dbReference type="NCBI Taxonomy" id="371674"/>
    <lineage>
        <taxon>Bacteria</taxon>
        <taxon>Bacillati</taxon>
        <taxon>Bacillota</taxon>
        <taxon>Clostridia</taxon>
        <taxon>Lachnospirales</taxon>
        <taxon>Lachnospiraceae</taxon>
        <taxon>Moryella</taxon>
    </lineage>
</organism>
<dbReference type="Proteomes" id="UP001241537">
    <property type="component" value="Unassembled WGS sequence"/>
</dbReference>
<comment type="caution">
    <text evidence="2">The sequence shown here is derived from an EMBL/GenBank/DDBJ whole genome shotgun (WGS) entry which is preliminary data.</text>
</comment>
<sequence length="283" mass="30026">MIKQSINLDMIPGGVTPVVYANQYDSSEGAIDFHIYANGAPYQISSSTSVLINGTKPDKNGFTYAARSYQGNCVTCDITQQMTAVHGDVECELRFKTGLDRHGTINFILRVERAALDGDTVVSDTDIPLIQQAVDIAGNLNEYIQRTKDAADEATNAAITAVAANAAAAESQRSAAFYNTNMQRIYDGIEVTKAKASAAAAEALEAANTVNQKLASGELRGPKGDKGDPGECGISQTVSGLYALSVDAVGDLYVWYDDGSSPPGFSYNTDTGELEYIFDDGGN</sequence>
<dbReference type="RefSeq" id="WP_307255491.1">
    <property type="nucleotide sequence ID" value="NZ_JAUSTO010000025.1"/>
</dbReference>
<keyword evidence="3" id="KW-1185">Reference proteome</keyword>
<protein>
    <recommendedName>
        <fullName evidence="1">BppU N-terminal domain-containing protein</fullName>
    </recommendedName>
</protein>
<accession>A0AAE3VC75</accession>
<dbReference type="EMBL" id="JAUSTO010000025">
    <property type="protein sequence ID" value="MDQ0153606.1"/>
    <property type="molecule type" value="Genomic_DNA"/>
</dbReference>
<name>A0AAE3VC75_9FIRM</name>
<dbReference type="InterPro" id="IPR018913">
    <property type="entry name" value="BppU_N"/>
</dbReference>
<evidence type="ECO:0000313" key="2">
    <source>
        <dbReference type="EMBL" id="MDQ0153606.1"/>
    </source>
</evidence>
<proteinExistence type="predicted"/>
<evidence type="ECO:0000313" key="3">
    <source>
        <dbReference type="Proteomes" id="UP001241537"/>
    </source>
</evidence>